<dbReference type="InterPro" id="IPR011041">
    <property type="entry name" value="Quinoprot_gluc/sorb_DH_b-prop"/>
</dbReference>
<keyword evidence="2" id="KW-1133">Transmembrane helix</keyword>
<sequence length="496" mass="54092">MNPIVKKTAIASAVIVLAAAGFVYWGLNSNTSELPSDATAGKNPQLVEPKAQWIPSIKLAKPVGWAAGEAPKAAQGLTVARFAEGLDHPRTMLTLPNGDVLVSETNAPAGNKPGGITGFVMGLMFNRVGAGEASPDRIVLLRDADGDGKAELKTTLRSEDMHSPSGLAYRDGKLYVANHDKVLEFAFTPGQTKLEGRPLRTMIDLPPAGNHWMRNLLLSEDGKHLYVAVGSASNVAENGMEEETGRAMIWEVDVQTARRRQFAVGMRNPNGLGWNPSTGEMWATVQERDMLGPDLVPDYLTNVPVGAQYGWPWVYWKDTFDERVQWPMQTYMIEYTRKPEYALGAHVSALGLTFANGGNRMGKGYENGVFIARHGSWNRRPSAGYDVVFIPFDANGNPKDVKPQPVLTGFLKDNGDTHGRPTWVTWDKGGALLVSDDTAGIVWRVVSPGAQPSVAIKPVVTEHMKPREDIKDPTSPEEAAKLMGGFRKEDDRLLPQ</sequence>
<dbReference type="PANTHER" id="PTHR19328">
    <property type="entry name" value="HEDGEHOG-INTERACTING PROTEIN"/>
    <property type="match status" value="1"/>
</dbReference>
<dbReference type="PANTHER" id="PTHR19328:SF55">
    <property type="entry name" value="BLR6566 PROTEIN"/>
    <property type="match status" value="1"/>
</dbReference>
<proteinExistence type="predicted"/>
<dbReference type="Gene3D" id="2.120.10.30">
    <property type="entry name" value="TolB, C-terminal domain"/>
    <property type="match status" value="1"/>
</dbReference>
<gene>
    <name evidence="4" type="ORF">BV97_02121</name>
</gene>
<comment type="caution">
    <text evidence="4">The sequence shown here is derived from an EMBL/GenBank/DDBJ whole genome shotgun (WGS) entry which is preliminary data.</text>
</comment>
<dbReference type="RefSeq" id="WP_036525660.1">
    <property type="nucleotide sequence ID" value="NZ_JFYZ01000010.1"/>
</dbReference>
<name>A0A031JZ89_9SPHN</name>
<accession>A0A031JZ89</accession>
<feature type="domain" description="Pyrroloquinoline quinone-dependent pyranose dehydrogenase beta-propeller" evidence="3">
    <location>
        <begin position="145"/>
        <end position="290"/>
    </location>
</feature>
<dbReference type="eggNOG" id="COG2133">
    <property type="taxonomic scope" value="Bacteria"/>
</dbReference>
<feature type="region of interest" description="Disordered" evidence="1">
    <location>
        <begin position="464"/>
        <end position="496"/>
    </location>
</feature>
<organism evidence="4 5">
    <name type="scientific">Novosphingobium resinovorum</name>
    <dbReference type="NCBI Taxonomy" id="158500"/>
    <lineage>
        <taxon>Bacteria</taxon>
        <taxon>Pseudomonadati</taxon>
        <taxon>Pseudomonadota</taxon>
        <taxon>Alphaproteobacteria</taxon>
        <taxon>Sphingomonadales</taxon>
        <taxon>Sphingomonadaceae</taxon>
        <taxon>Novosphingobium</taxon>
    </lineage>
</organism>
<dbReference type="InterPro" id="IPR011042">
    <property type="entry name" value="6-blade_b-propeller_TolB-like"/>
</dbReference>
<dbReference type="SUPFAM" id="SSF50952">
    <property type="entry name" value="Soluble quinoprotein glucose dehydrogenase"/>
    <property type="match status" value="1"/>
</dbReference>
<dbReference type="AlphaFoldDB" id="A0A031JZ89"/>
<feature type="domain" description="Pyrroloquinoline quinone-dependent pyranose dehydrogenase beta-propeller" evidence="3">
    <location>
        <begin position="336"/>
        <end position="444"/>
    </location>
</feature>
<dbReference type="STRING" id="158500.BES08_13530"/>
<dbReference type="Pfam" id="PF22807">
    <property type="entry name" value="TrAA12"/>
    <property type="match status" value="2"/>
</dbReference>
<keyword evidence="2" id="KW-0812">Transmembrane</keyword>
<dbReference type="PATRIC" id="fig|158500.4.peg.2160"/>
<dbReference type="Proteomes" id="UP000024329">
    <property type="component" value="Unassembled WGS sequence"/>
</dbReference>
<evidence type="ECO:0000259" key="3">
    <source>
        <dbReference type="Pfam" id="PF22807"/>
    </source>
</evidence>
<evidence type="ECO:0000313" key="4">
    <source>
        <dbReference type="EMBL" id="EZP82098.1"/>
    </source>
</evidence>
<keyword evidence="2" id="KW-0472">Membrane</keyword>
<evidence type="ECO:0000256" key="1">
    <source>
        <dbReference type="SAM" id="MobiDB-lite"/>
    </source>
</evidence>
<reference evidence="4 5" key="1">
    <citation type="submission" date="2014-03" db="EMBL/GenBank/DDBJ databases">
        <title>Whole genome sequence of Novosphingobium resinovorum KF1.</title>
        <authorList>
            <person name="Gan H.M."/>
            <person name="Gan H.Y."/>
            <person name="Chew T.H."/>
            <person name="Savka M.A."/>
        </authorList>
    </citation>
    <scope>NUCLEOTIDE SEQUENCE [LARGE SCALE GENOMIC DNA]</scope>
    <source>
        <strain evidence="4 5">KF1</strain>
    </source>
</reference>
<evidence type="ECO:0000256" key="2">
    <source>
        <dbReference type="SAM" id="Phobius"/>
    </source>
</evidence>
<feature type="transmembrane region" description="Helical" evidence="2">
    <location>
        <begin position="9"/>
        <end position="27"/>
    </location>
</feature>
<evidence type="ECO:0000313" key="5">
    <source>
        <dbReference type="Proteomes" id="UP000024329"/>
    </source>
</evidence>
<dbReference type="InterPro" id="IPR054539">
    <property type="entry name" value="Beta-prop_PDH"/>
</dbReference>
<dbReference type="EMBL" id="JFYZ01000010">
    <property type="protein sequence ID" value="EZP82098.1"/>
    <property type="molecule type" value="Genomic_DNA"/>
</dbReference>
<protein>
    <submittedName>
        <fullName evidence="4">L-sorbosone dehydrogenase</fullName>
    </submittedName>
</protein>